<dbReference type="eggNOG" id="COG0128">
    <property type="taxonomic scope" value="Bacteria"/>
</dbReference>
<dbReference type="InterPro" id="IPR006264">
    <property type="entry name" value="EPSP_synthase"/>
</dbReference>
<protein>
    <recommendedName>
        <fullName evidence="7">3-phosphoshikimate 1-carboxyvinyltransferase</fullName>
        <ecNumber evidence="7">2.5.1.19</ecNumber>
    </recommendedName>
    <alternativeName>
        <fullName evidence="7">5-enolpyruvylshikimate-3-phosphate synthase</fullName>
        <shortName evidence="7">EPSP synthase</shortName>
        <shortName evidence="7">EPSPS</shortName>
    </alternativeName>
</protein>
<feature type="binding site" evidence="7">
    <location>
        <position position="313"/>
    </location>
    <ligand>
        <name>3-phosphoshikimate</name>
        <dbReference type="ChEBI" id="CHEBI:145989"/>
    </ligand>
</feature>
<evidence type="ECO:0000256" key="7">
    <source>
        <dbReference type="HAMAP-Rule" id="MF_00210"/>
    </source>
</evidence>
<comment type="subunit">
    <text evidence="7">Monomer.</text>
</comment>
<sequence>MPLPPTLAIRPLRRVDARVSVPGSKSLTNRALITAALAEGDSTLSGCLVAEDSEVMVRALRALGIAVAISGTTMTVSGQGGRVPAARAELDLKLSGTSIRFLTALVALGRGRFVLDGNARMRERPIQDLLDALTALGVKATSQLQTGCPPVVVEAAGLPGGEAVLAGGSSSQYLSALLMAAPYAQTPVTLTVSGELPSKPFVDMTLKLMADFGVEVARDGYRRFEVPVGRYAARAYAVEGDAMAAGYLWAAAALTGGRVEVTNVGASSVQGDKRLAEVLAEMGCAVTWSETSCTVRGTGRLRGGTFDLNDMSDQAQTLAVVALFADAPVTITNIWNLRIKETDRLSALRAELSKLGARVEEGGDWITVHPLTAPPEGAVEIATYGDHRMAMAFALAGLRLPGVVIRDPACVGKTFPTFFEVLAALEPR</sequence>
<dbReference type="KEGG" id="tra:Trad_0783"/>
<dbReference type="GO" id="GO:0009073">
    <property type="term" value="P:aromatic amino acid family biosynthetic process"/>
    <property type="evidence" value="ECO:0007669"/>
    <property type="project" value="UniProtKB-KW"/>
</dbReference>
<keyword evidence="7" id="KW-0963">Cytoplasm</keyword>
<feature type="binding site" evidence="7">
    <location>
        <position position="124"/>
    </location>
    <ligand>
        <name>phosphoenolpyruvate</name>
        <dbReference type="ChEBI" id="CHEBI:58702"/>
    </ligand>
</feature>
<dbReference type="STRING" id="649638.Trad_0783"/>
<feature type="binding site" evidence="7">
    <location>
        <position position="96"/>
    </location>
    <ligand>
        <name>phosphoenolpyruvate</name>
        <dbReference type="ChEBI" id="CHEBI:58702"/>
    </ligand>
</feature>
<dbReference type="Pfam" id="PF00275">
    <property type="entry name" value="EPSP_synthase"/>
    <property type="match status" value="1"/>
</dbReference>
<dbReference type="PIRSF" id="PIRSF000505">
    <property type="entry name" value="EPSPS"/>
    <property type="match status" value="1"/>
</dbReference>
<reference evidence="10" key="1">
    <citation type="submission" date="2010-05" db="EMBL/GenBank/DDBJ databases">
        <title>The complete genome of Truepera radiovictris DSM 17093.</title>
        <authorList>
            <consortium name="US DOE Joint Genome Institute (JGI-PGF)"/>
            <person name="Lucas S."/>
            <person name="Copeland A."/>
            <person name="Lapidus A."/>
            <person name="Glavina del Rio T."/>
            <person name="Dalin E."/>
            <person name="Tice H."/>
            <person name="Bruce D."/>
            <person name="Goodwin L."/>
            <person name="Pitluck S."/>
            <person name="Kyrpides N."/>
            <person name="Mavromatis K."/>
            <person name="Ovchinnikova G."/>
            <person name="Munk A.C."/>
            <person name="Detter J.C."/>
            <person name="Han C."/>
            <person name="Tapia R."/>
            <person name="Land M."/>
            <person name="Hauser L."/>
            <person name="Markowitz V."/>
            <person name="Cheng J.-F."/>
            <person name="Hugenholtz P."/>
            <person name="Woyke T."/>
            <person name="Wu D."/>
            <person name="Tindall B."/>
            <person name="Pomrenke H.G."/>
            <person name="Brambilla E."/>
            <person name="Klenk H.-P."/>
            <person name="Eisen J.A."/>
        </authorList>
    </citation>
    <scope>NUCLEOTIDE SEQUENCE [LARGE SCALE GENOMIC DNA]</scope>
    <source>
        <strain evidence="10">DSM 17093 / CIP 108686 / LMG 22925 / RQ-24</strain>
    </source>
</reference>
<dbReference type="Proteomes" id="UP000000379">
    <property type="component" value="Chromosome"/>
</dbReference>
<dbReference type="NCBIfam" id="TIGR01356">
    <property type="entry name" value="aroA"/>
    <property type="match status" value="1"/>
</dbReference>
<dbReference type="SUPFAM" id="SSF55205">
    <property type="entry name" value="EPT/RTPC-like"/>
    <property type="match status" value="1"/>
</dbReference>
<feature type="binding site" evidence="7">
    <location>
        <position position="172"/>
    </location>
    <ligand>
        <name>3-phosphoshikimate</name>
        <dbReference type="ChEBI" id="CHEBI:145989"/>
    </ligand>
</feature>
<feature type="binding site" evidence="7">
    <location>
        <position position="413"/>
    </location>
    <ligand>
        <name>phosphoenolpyruvate</name>
        <dbReference type="ChEBI" id="CHEBI:58702"/>
    </ligand>
</feature>
<dbReference type="PROSITE" id="PS00104">
    <property type="entry name" value="EPSP_SYNTHASE_1"/>
    <property type="match status" value="1"/>
</dbReference>
<reference evidence="9 10" key="2">
    <citation type="journal article" date="2011" name="Stand. Genomic Sci.">
        <title>Complete genome sequence of Truepera radiovictrix type strain (RQ-24).</title>
        <authorList>
            <person name="Ivanova N."/>
            <person name="Rohde C."/>
            <person name="Munk C."/>
            <person name="Nolan M."/>
            <person name="Lucas S."/>
            <person name="Del Rio T.G."/>
            <person name="Tice H."/>
            <person name="Deshpande S."/>
            <person name="Cheng J.F."/>
            <person name="Tapia R."/>
            <person name="Han C."/>
            <person name="Goodwin L."/>
            <person name="Pitluck S."/>
            <person name="Liolios K."/>
            <person name="Mavromatis K."/>
            <person name="Mikhailova N."/>
            <person name="Pati A."/>
            <person name="Chen A."/>
            <person name="Palaniappan K."/>
            <person name="Land M."/>
            <person name="Hauser L."/>
            <person name="Chang Y.J."/>
            <person name="Jeffries C.D."/>
            <person name="Brambilla E."/>
            <person name="Rohde M."/>
            <person name="Goker M."/>
            <person name="Tindall B.J."/>
            <person name="Woyke T."/>
            <person name="Bristow J."/>
            <person name="Eisen J.A."/>
            <person name="Markowitz V."/>
            <person name="Hugenholtz P."/>
            <person name="Kyrpides N.C."/>
            <person name="Klenk H.P."/>
            <person name="Lapidus A."/>
        </authorList>
    </citation>
    <scope>NUCLEOTIDE SEQUENCE [LARGE SCALE GENOMIC DNA]</scope>
    <source>
        <strain evidence="10">DSM 17093 / CIP 108686 / LMG 22925 / RQ-24</strain>
    </source>
</reference>
<feature type="active site" description="Proton acceptor" evidence="7">
    <location>
        <position position="313"/>
    </location>
</feature>
<proteinExistence type="inferred from homology"/>
<dbReference type="PANTHER" id="PTHR21090">
    <property type="entry name" value="AROM/DEHYDROQUINATE SYNTHASE"/>
    <property type="match status" value="1"/>
</dbReference>
<dbReference type="HOGENOM" id="CLU_024321_0_0_0"/>
<dbReference type="GO" id="GO:0003866">
    <property type="term" value="F:3-phosphoshikimate 1-carboxyvinyltransferase activity"/>
    <property type="evidence" value="ECO:0007669"/>
    <property type="project" value="UniProtKB-UniRule"/>
</dbReference>
<comment type="similarity">
    <text evidence="2 7">Belongs to the EPSP synthase family.</text>
</comment>
<dbReference type="CDD" id="cd01556">
    <property type="entry name" value="EPSP_synthase"/>
    <property type="match status" value="1"/>
</dbReference>
<feature type="binding site" evidence="7">
    <location>
        <position position="26"/>
    </location>
    <ligand>
        <name>3-phosphoshikimate</name>
        <dbReference type="ChEBI" id="CHEBI:145989"/>
    </ligand>
</feature>
<evidence type="ECO:0000256" key="3">
    <source>
        <dbReference type="ARBA" id="ARBA00022605"/>
    </source>
</evidence>
<dbReference type="PROSITE" id="PS00885">
    <property type="entry name" value="EPSP_SYNTHASE_2"/>
    <property type="match status" value="1"/>
</dbReference>
<evidence type="ECO:0000259" key="8">
    <source>
        <dbReference type="Pfam" id="PF00275"/>
    </source>
</evidence>
<feature type="binding site" evidence="7">
    <location>
        <position position="336"/>
    </location>
    <ligand>
        <name>3-phosphoshikimate</name>
        <dbReference type="ChEBI" id="CHEBI:145989"/>
    </ligand>
</feature>
<keyword evidence="3 7" id="KW-0028">Amino-acid biosynthesis</keyword>
<keyword evidence="5 7" id="KW-0057">Aromatic amino acid biosynthesis</keyword>
<dbReference type="Gene3D" id="3.65.10.10">
    <property type="entry name" value="Enolpyruvate transferase domain"/>
    <property type="match status" value="2"/>
</dbReference>
<dbReference type="InterPro" id="IPR001986">
    <property type="entry name" value="Enolpyruvate_Tfrase_dom"/>
</dbReference>
<dbReference type="EC" id="2.5.1.19" evidence="7"/>
<comment type="pathway">
    <text evidence="1 7">Metabolic intermediate biosynthesis; chorismate biosynthesis; chorismate from D-erythrose 4-phosphate and phosphoenolpyruvate: step 6/7.</text>
</comment>
<evidence type="ECO:0000256" key="4">
    <source>
        <dbReference type="ARBA" id="ARBA00022679"/>
    </source>
</evidence>
<evidence type="ECO:0000313" key="10">
    <source>
        <dbReference type="Proteomes" id="UP000000379"/>
    </source>
</evidence>
<feature type="binding site" evidence="7">
    <location>
        <position position="171"/>
    </location>
    <ligand>
        <name>3-phosphoshikimate</name>
        <dbReference type="ChEBI" id="CHEBI:145989"/>
    </ligand>
</feature>
<comment type="catalytic activity">
    <reaction evidence="6">
        <text>3-phosphoshikimate + phosphoenolpyruvate = 5-O-(1-carboxyvinyl)-3-phosphoshikimate + phosphate</text>
        <dbReference type="Rhea" id="RHEA:21256"/>
        <dbReference type="ChEBI" id="CHEBI:43474"/>
        <dbReference type="ChEBI" id="CHEBI:57701"/>
        <dbReference type="ChEBI" id="CHEBI:58702"/>
        <dbReference type="ChEBI" id="CHEBI:145989"/>
        <dbReference type="EC" id="2.5.1.19"/>
    </reaction>
    <physiologicalReaction direction="left-to-right" evidence="6">
        <dbReference type="Rhea" id="RHEA:21257"/>
    </physiologicalReaction>
</comment>
<keyword evidence="4 7" id="KW-0808">Transferase</keyword>
<feature type="binding site" evidence="7">
    <location>
        <position position="25"/>
    </location>
    <ligand>
        <name>3-phosphoshikimate</name>
        <dbReference type="ChEBI" id="CHEBI:145989"/>
    </ligand>
</feature>
<feature type="domain" description="Enolpyruvate transferase" evidence="8">
    <location>
        <begin position="11"/>
        <end position="422"/>
    </location>
</feature>
<comment type="function">
    <text evidence="7">Catalyzes the transfer of the enolpyruvyl moiety of phosphoenolpyruvate (PEP) to the 5-hydroxyl of shikimate-3-phosphate (S3P) to produce enolpyruvyl shikimate-3-phosphate and inorganic phosphate.</text>
</comment>
<comment type="subcellular location">
    <subcellularLocation>
        <location evidence="7">Cytoplasm</location>
    </subcellularLocation>
</comment>
<feature type="binding site" evidence="7">
    <location>
        <position position="30"/>
    </location>
    <ligand>
        <name>3-phosphoshikimate</name>
        <dbReference type="ChEBI" id="CHEBI:145989"/>
    </ligand>
</feature>
<dbReference type="HAMAP" id="MF_00210">
    <property type="entry name" value="EPSP_synth"/>
    <property type="match status" value="1"/>
</dbReference>
<accession>D7CU19</accession>
<dbReference type="InterPro" id="IPR013792">
    <property type="entry name" value="RNA3'P_cycl/enolpyr_Trfase_a/b"/>
</dbReference>
<feature type="binding site" evidence="7">
    <location>
        <position position="340"/>
    </location>
    <ligand>
        <name>3-phosphoshikimate</name>
        <dbReference type="ChEBI" id="CHEBI:145989"/>
    </ligand>
</feature>
<feature type="binding site" evidence="7">
    <location>
        <position position="344"/>
    </location>
    <ligand>
        <name>phosphoenolpyruvate</name>
        <dbReference type="ChEBI" id="CHEBI:58702"/>
    </ligand>
</feature>
<feature type="binding site" evidence="7">
    <location>
        <position position="172"/>
    </location>
    <ligand>
        <name>phosphoenolpyruvate</name>
        <dbReference type="ChEBI" id="CHEBI:58702"/>
    </ligand>
</feature>
<dbReference type="EMBL" id="CP002049">
    <property type="protein sequence ID" value="ADI13917.1"/>
    <property type="molecule type" value="Genomic_DNA"/>
</dbReference>
<dbReference type="RefSeq" id="WP_013177289.1">
    <property type="nucleotide sequence ID" value="NC_014221.1"/>
</dbReference>
<dbReference type="AlphaFoldDB" id="D7CU19"/>
<feature type="binding site" evidence="7">
    <location>
        <position position="25"/>
    </location>
    <ligand>
        <name>phosphoenolpyruvate</name>
        <dbReference type="ChEBI" id="CHEBI:58702"/>
    </ligand>
</feature>
<evidence type="ECO:0000256" key="1">
    <source>
        <dbReference type="ARBA" id="ARBA00004811"/>
    </source>
</evidence>
<feature type="binding site" evidence="7">
    <location>
        <position position="388"/>
    </location>
    <ligand>
        <name>phosphoenolpyruvate</name>
        <dbReference type="ChEBI" id="CHEBI:58702"/>
    </ligand>
</feature>
<name>D7CU19_TRURR</name>
<evidence type="ECO:0000256" key="2">
    <source>
        <dbReference type="ARBA" id="ARBA00009948"/>
    </source>
</evidence>
<evidence type="ECO:0000313" key="9">
    <source>
        <dbReference type="EMBL" id="ADI13917.1"/>
    </source>
</evidence>
<dbReference type="PANTHER" id="PTHR21090:SF5">
    <property type="entry name" value="PENTAFUNCTIONAL AROM POLYPEPTIDE"/>
    <property type="match status" value="1"/>
</dbReference>
<gene>
    <name evidence="7" type="primary">aroA</name>
    <name evidence="9" type="ordered locus">Trad_0783</name>
</gene>
<dbReference type="InterPro" id="IPR036968">
    <property type="entry name" value="Enolpyruvate_Tfrase_sf"/>
</dbReference>
<feature type="binding site" evidence="7">
    <location>
        <position position="198"/>
    </location>
    <ligand>
        <name>3-phosphoshikimate</name>
        <dbReference type="ChEBI" id="CHEBI:145989"/>
    </ligand>
</feature>
<dbReference type="GO" id="GO:0005737">
    <property type="term" value="C:cytoplasm"/>
    <property type="evidence" value="ECO:0007669"/>
    <property type="project" value="UniProtKB-SubCell"/>
</dbReference>
<dbReference type="UniPathway" id="UPA00053">
    <property type="reaction ID" value="UER00089"/>
</dbReference>
<feature type="binding site" evidence="7">
    <location>
        <position position="170"/>
    </location>
    <ligand>
        <name>3-phosphoshikimate</name>
        <dbReference type="ChEBI" id="CHEBI:145989"/>
    </ligand>
</feature>
<evidence type="ECO:0000256" key="6">
    <source>
        <dbReference type="ARBA" id="ARBA00044633"/>
    </source>
</evidence>
<dbReference type="GO" id="GO:0008652">
    <property type="term" value="P:amino acid biosynthetic process"/>
    <property type="evidence" value="ECO:0007669"/>
    <property type="project" value="UniProtKB-KW"/>
</dbReference>
<evidence type="ECO:0000256" key="5">
    <source>
        <dbReference type="ARBA" id="ARBA00023141"/>
    </source>
</evidence>
<keyword evidence="10" id="KW-1185">Reference proteome</keyword>
<dbReference type="InterPro" id="IPR023193">
    <property type="entry name" value="EPSP_synthase_CS"/>
</dbReference>
<dbReference type="GO" id="GO:0009423">
    <property type="term" value="P:chorismate biosynthetic process"/>
    <property type="evidence" value="ECO:0007669"/>
    <property type="project" value="UniProtKB-UniRule"/>
</dbReference>
<organism evidence="9 10">
    <name type="scientific">Truepera radiovictrix (strain DSM 17093 / CIP 108686 / LMG 22925 / RQ-24)</name>
    <dbReference type="NCBI Taxonomy" id="649638"/>
    <lineage>
        <taxon>Bacteria</taxon>
        <taxon>Thermotogati</taxon>
        <taxon>Deinococcota</taxon>
        <taxon>Deinococci</taxon>
        <taxon>Trueperales</taxon>
        <taxon>Trueperaceae</taxon>
        <taxon>Truepera</taxon>
    </lineage>
</organism>
<dbReference type="OrthoDB" id="9809920at2"/>